<comment type="caution">
    <text evidence="2">The sequence shown here is derived from an EMBL/GenBank/DDBJ whole genome shotgun (WGS) entry which is preliminary data.</text>
</comment>
<dbReference type="PANTHER" id="PTHR48050:SF13">
    <property type="entry name" value="STEROL 3-BETA-GLUCOSYLTRANSFERASE UGT80A2"/>
    <property type="match status" value="1"/>
</dbReference>
<evidence type="ECO:0000256" key="1">
    <source>
        <dbReference type="SAM" id="Coils"/>
    </source>
</evidence>
<sequence>MFPEARALITHGGWGTVGRALLHGLPMLVIPLFGDQPLNAVLVEGAGLGRHLPLSKATPDTIRAELRTLLADDAMRDRARRAAAEIRQLKEERAAAIALERLVATHRARLTRESRGEPGVQPAVSHAA</sequence>
<dbReference type="Pfam" id="PF00201">
    <property type="entry name" value="UDPGT"/>
    <property type="match status" value="1"/>
</dbReference>
<name>A0A017T4L7_9BACT</name>
<keyword evidence="2" id="KW-0808">Transferase</keyword>
<dbReference type="eggNOG" id="COG1819">
    <property type="taxonomic scope" value="Bacteria"/>
</dbReference>
<accession>A0A017T4L7</accession>
<dbReference type="AlphaFoldDB" id="A0A017T4L7"/>
<dbReference type="SUPFAM" id="SSF53756">
    <property type="entry name" value="UDP-Glycosyltransferase/glycogen phosphorylase"/>
    <property type="match status" value="1"/>
</dbReference>
<dbReference type="PANTHER" id="PTHR48050">
    <property type="entry name" value="STEROL 3-BETA-GLUCOSYLTRANSFERASE"/>
    <property type="match status" value="1"/>
</dbReference>
<evidence type="ECO:0000313" key="2">
    <source>
        <dbReference type="EMBL" id="EYF03506.1"/>
    </source>
</evidence>
<gene>
    <name evidence="2" type="ORF">CAP_5490</name>
</gene>
<dbReference type="STRING" id="1192034.CAP_5490"/>
<evidence type="ECO:0000313" key="3">
    <source>
        <dbReference type="Proteomes" id="UP000019678"/>
    </source>
</evidence>
<dbReference type="GO" id="GO:0008194">
    <property type="term" value="F:UDP-glycosyltransferase activity"/>
    <property type="evidence" value="ECO:0007669"/>
    <property type="project" value="InterPro"/>
</dbReference>
<keyword evidence="1" id="KW-0175">Coiled coil</keyword>
<dbReference type="Gene3D" id="3.40.50.2000">
    <property type="entry name" value="Glycogen Phosphorylase B"/>
    <property type="match status" value="1"/>
</dbReference>
<reference evidence="2 3" key="1">
    <citation type="submission" date="2013-05" db="EMBL/GenBank/DDBJ databases">
        <title>Genome assembly of Chondromyces apiculatus DSM 436.</title>
        <authorList>
            <person name="Sharma G."/>
            <person name="Khatri I."/>
            <person name="Kaur C."/>
            <person name="Mayilraj S."/>
            <person name="Subramanian S."/>
        </authorList>
    </citation>
    <scope>NUCLEOTIDE SEQUENCE [LARGE SCALE GENOMIC DNA]</scope>
    <source>
        <strain evidence="2 3">DSM 436</strain>
    </source>
</reference>
<dbReference type="Proteomes" id="UP000019678">
    <property type="component" value="Unassembled WGS sequence"/>
</dbReference>
<proteinExistence type="predicted"/>
<dbReference type="EMBL" id="ASRX01000045">
    <property type="protein sequence ID" value="EYF03506.1"/>
    <property type="molecule type" value="Genomic_DNA"/>
</dbReference>
<organism evidence="2 3">
    <name type="scientific">Chondromyces apiculatus DSM 436</name>
    <dbReference type="NCBI Taxonomy" id="1192034"/>
    <lineage>
        <taxon>Bacteria</taxon>
        <taxon>Pseudomonadati</taxon>
        <taxon>Myxococcota</taxon>
        <taxon>Polyangia</taxon>
        <taxon>Polyangiales</taxon>
        <taxon>Polyangiaceae</taxon>
        <taxon>Chondromyces</taxon>
    </lineage>
</organism>
<protein>
    <submittedName>
        <fullName evidence="2">UDP-glucuronosyltransferase</fullName>
    </submittedName>
</protein>
<feature type="coiled-coil region" evidence="1">
    <location>
        <begin position="72"/>
        <end position="99"/>
    </location>
</feature>
<keyword evidence="3" id="KW-1185">Reference proteome</keyword>
<dbReference type="InterPro" id="IPR002213">
    <property type="entry name" value="UDP_glucos_trans"/>
</dbReference>
<dbReference type="InterPro" id="IPR050426">
    <property type="entry name" value="Glycosyltransferase_28"/>
</dbReference>
<dbReference type="GO" id="GO:0017000">
    <property type="term" value="P:antibiotic biosynthetic process"/>
    <property type="evidence" value="ECO:0007669"/>
    <property type="project" value="UniProtKB-ARBA"/>
</dbReference>